<feature type="active site" description="Charge relay system" evidence="5">
    <location>
        <position position="30"/>
    </location>
</feature>
<dbReference type="HOGENOM" id="CLU_575589_0_0_2"/>
<dbReference type="PRINTS" id="PR00723">
    <property type="entry name" value="SUBTILISIN"/>
</dbReference>
<dbReference type="GO" id="GO:0004252">
    <property type="term" value="F:serine-type endopeptidase activity"/>
    <property type="evidence" value="ECO:0007669"/>
    <property type="project" value="UniProtKB-UniRule"/>
</dbReference>
<protein>
    <submittedName>
        <fullName evidence="7">Subtilase family</fullName>
    </submittedName>
</protein>
<dbReference type="AlphaFoldDB" id="U1MTI1"/>
<feature type="non-terminal residue" evidence="7">
    <location>
        <position position="474"/>
    </location>
</feature>
<dbReference type="eggNOG" id="arCOG06823">
    <property type="taxonomic scope" value="Archaea"/>
</dbReference>
<feature type="active site" description="Charge relay system" evidence="5">
    <location>
        <position position="1"/>
    </location>
</feature>
<dbReference type="PANTHER" id="PTHR43399">
    <property type="entry name" value="SUBTILISIN-RELATED"/>
    <property type="match status" value="1"/>
</dbReference>
<dbReference type="PROSITE" id="PS51892">
    <property type="entry name" value="SUBTILASE"/>
    <property type="match status" value="1"/>
</dbReference>
<dbReference type="SUPFAM" id="SSF52743">
    <property type="entry name" value="Subtilisin-like"/>
    <property type="match status" value="1"/>
</dbReference>
<keyword evidence="2 5" id="KW-0645">Protease</keyword>
<gene>
    <name evidence="7" type="ORF">J07HQW2_00012</name>
</gene>
<feature type="domain" description="Peptidase S8/S53" evidence="6">
    <location>
        <begin position="242"/>
        <end position="346"/>
    </location>
</feature>
<proteinExistence type="inferred from homology"/>
<dbReference type="EMBL" id="KE356561">
    <property type="protein sequence ID" value="ERG93579.1"/>
    <property type="molecule type" value="Genomic_DNA"/>
</dbReference>
<dbReference type="Proteomes" id="UP000030710">
    <property type="component" value="Unassembled WGS sequence"/>
</dbReference>
<dbReference type="InterPro" id="IPR036852">
    <property type="entry name" value="Peptidase_S8/S53_dom_sf"/>
</dbReference>
<comment type="similarity">
    <text evidence="1 5">Belongs to the peptidase S8 family.</text>
</comment>
<organism evidence="7 8">
    <name type="scientific">Haloquadratum walsbyi J07HQW2</name>
    <dbReference type="NCBI Taxonomy" id="1238425"/>
    <lineage>
        <taxon>Archaea</taxon>
        <taxon>Methanobacteriati</taxon>
        <taxon>Methanobacteriota</taxon>
        <taxon>Stenosarchaea group</taxon>
        <taxon>Halobacteria</taxon>
        <taxon>Halobacteriales</taxon>
        <taxon>Haloferacaceae</taxon>
        <taxon>Haloquadratum</taxon>
    </lineage>
</organism>
<dbReference type="PANTHER" id="PTHR43399:SF4">
    <property type="entry name" value="CELL WALL-ASSOCIATED PROTEASE"/>
    <property type="match status" value="1"/>
</dbReference>
<keyword evidence="3 5" id="KW-0378">Hydrolase</keyword>
<name>U1MTI1_9EURY</name>
<dbReference type="Gene3D" id="3.40.50.200">
    <property type="entry name" value="Peptidase S8/S53 domain"/>
    <property type="match status" value="2"/>
</dbReference>
<evidence type="ECO:0000313" key="7">
    <source>
        <dbReference type="EMBL" id="ERG93579.1"/>
    </source>
</evidence>
<dbReference type="InterPro" id="IPR015500">
    <property type="entry name" value="Peptidase_S8_subtilisin-rel"/>
</dbReference>
<accession>U1MTI1</accession>
<dbReference type="InterPro" id="IPR051048">
    <property type="entry name" value="Peptidase_S8/S53_subtilisin"/>
</dbReference>
<feature type="domain" description="Peptidase S8/S53" evidence="6">
    <location>
        <begin position="6"/>
        <end position="147"/>
    </location>
</feature>
<evidence type="ECO:0000256" key="1">
    <source>
        <dbReference type="ARBA" id="ARBA00011073"/>
    </source>
</evidence>
<keyword evidence="4 5" id="KW-0720">Serine protease</keyword>
<feature type="non-terminal residue" evidence="7">
    <location>
        <position position="1"/>
    </location>
</feature>
<dbReference type="Pfam" id="PF00082">
    <property type="entry name" value="Peptidase_S8"/>
    <property type="match status" value="2"/>
</dbReference>
<reference evidence="7 8" key="1">
    <citation type="journal article" date="2013" name="PLoS ONE">
        <title>Assembly-driven community genomics of a hypersaline microbial ecosystem.</title>
        <authorList>
            <person name="Podell S."/>
            <person name="Ugalde J.A."/>
            <person name="Narasingarao P."/>
            <person name="Banfield J.F."/>
            <person name="Heidelberg K.B."/>
            <person name="Allen E.E."/>
        </authorList>
    </citation>
    <scope>NUCLEOTIDE SEQUENCE [LARGE SCALE GENOMIC DNA]</scope>
    <source>
        <strain evidence="8">J07HQW2</strain>
    </source>
</reference>
<dbReference type="RefSeq" id="WP_021053073.1">
    <property type="nucleotide sequence ID" value="NZ_KE356561.1"/>
</dbReference>
<evidence type="ECO:0000313" key="8">
    <source>
        <dbReference type="Proteomes" id="UP000030710"/>
    </source>
</evidence>
<evidence type="ECO:0000256" key="3">
    <source>
        <dbReference type="ARBA" id="ARBA00022801"/>
    </source>
</evidence>
<evidence type="ECO:0000256" key="4">
    <source>
        <dbReference type="ARBA" id="ARBA00022825"/>
    </source>
</evidence>
<dbReference type="GO" id="GO:0006508">
    <property type="term" value="P:proteolysis"/>
    <property type="evidence" value="ECO:0007669"/>
    <property type="project" value="UniProtKB-KW"/>
</dbReference>
<sequence length="474" mass="50178">DTGFDPDNQAIVSNVVDTQSFRDLQEPPEHGTSVAEIVARTAPNSQLYLASTSTGTDTEAAIDYLRRQDVDIIVHSAGFPAFEDNGNHILTDDINTVTESGTLFVNSAGNEARTHWEGDFRDTDSDNLHEWTQSNDDETNCVGGCNTDYSGDVTVYVRWSDEGIKSNYRPALSNPVKNEYIAVDSDGVFTTPTGTRYSQLRVEDISSQPVDLVVDHTSGPADDEIEVIIFNGPREIQRNVPASSIVAPADVPNALTVAAYEREPARLAPYSSRGPTDDGRNGIDVTGYTNIEITNGFYSGGVFGGTSAAAPYVGGVAALIKKSQSENQSPTEVIRILKSSSDDIRDVDIDVASGSGVVNATNAIDETKISPELAASASAVTIDPTDTNVTVVAFKVTNAGEESQQAVVNISESSVPQGLRLEGVSGADPTSPDQFAVITNQEQASVTFSDIPPDETVTATASVAPTDSATEATV</sequence>
<evidence type="ECO:0000259" key="6">
    <source>
        <dbReference type="Pfam" id="PF00082"/>
    </source>
</evidence>
<evidence type="ECO:0000256" key="2">
    <source>
        <dbReference type="ARBA" id="ARBA00022670"/>
    </source>
</evidence>
<dbReference type="InterPro" id="IPR000209">
    <property type="entry name" value="Peptidase_S8/S53_dom"/>
</dbReference>
<feature type="active site" description="Charge relay system" evidence="5">
    <location>
        <position position="307"/>
    </location>
</feature>
<evidence type="ECO:0000256" key="5">
    <source>
        <dbReference type="PROSITE-ProRule" id="PRU01240"/>
    </source>
</evidence>